<evidence type="ECO:0000256" key="1">
    <source>
        <dbReference type="SAM" id="Phobius"/>
    </source>
</evidence>
<keyword evidence="1" id="KW-0472">Membrane</keyword>
<feature type="transmembrane region" description="Helical" evidence="1">
    <location>
        <begin position="324"/>
        <end position="347"/>
    </location>
</feature>
<keyword evidence="3" id="KW-0808">Transferase</keyword>
<dbReference type="AlphaFoldDB" id="A0A371B9P4"/>
<accession>A0A371B9P4</accession>
<dbReference type="PANTHER" id="PTHR23028:SF53">
    <property type="entry name" value="ACYL_TRANSF_3 DOMAIN-CONTAINING PROTEIN"/>
    <property type="match status" value="1"/>
</dbReference>
<feature type="transmembrane region" description="Helical" evidence="1">
    <location>
        <begin position="185"/>
        <end position="208"/>
    </location>
</feature>
<keyword evidence="1" id="KW-1133">Transmembrane helix</keyword>
<keyword evidence="4" id="KW-1185">Reference proteome</keyword>
<dbReference type="OrthoDB" id="9796461at2"/>
<comment type="caution">
    <text evidence="3">The sequence shown here is derived from an EMBL/GenBank/DDBJ whole genome shotgun (WGS) entry which is preliminary data.</text>
</comment>
<reference evidence="4" key="1">
    <citation type="submission" date="2018-08" db="EMBL/GenBank/DDBJ databases">
        <authorList>
            <person name="Kim S.-J."/>
            <person name="Jung G.-Y."/>
        </authorList>
    </citation>
    <scope>NUCLEOTIDE SEQUENCE [LARGE SCALE GENOMIC DNA]</scope>
    <source>
        <strain evidence="4">GY_H</strain>
    </source>
</reference>
<evidence type="ECO:0000313" key="3">
    <source>
        <dbReference type="EMBL" id="RDV04227.1"/>
    </source>
</evidence>
<feature type="transmembrane region" description="Helical" evidence="1">
    <location>
        <begin position="131"/>
        <end position="152"/>
    </location>
</feature>
<proteinExistence type="predicted"/>
<dbReference type="GO" id="GO:0009103">
    <property type="term" value="P:lipopolysaccharide biosynthetic process"/>
    <property type="evidence" value="ECO:0007669"/>
    <property type="project" value="TreeGrafter"/>
</dbReference>
<sequence>MNLLRSTSGQHFSRLDHLRALAAYLVFVWHFLHMTPEFPVPYASQPIFPLALFDEGHTGVALFMTLSGYLFAKLVGPHDIDFPRFLWNRAMRLAPLLIVCLTAWTVIGQLTGKPIPTSDLVYGFLLPTWPYGAWSVAIELHFYLMFPLLLLLTRRQGPGALMLVVAGALALCINWWITFGEAQHIAYWTIFGRIDQFVFGMIFAFATLSGTLRRPALNAIAAISMLSFLIIWTQFDAMGGFHNRTGAPSPHPIWIVIPTIEAITFGALIAWYDGATFRIPAALDRVLTRIGEWSYSIYLLHFFPIVALRHTFWGRSGSADDFYVAWLIATLAFIAFLPVAAMSYTLLEKRFLAFRKPYLRDRAAVTA</sequence>
<feature type="transmembrane region" description="Helical" evidence="1">
    <location>
        <begin position="215"/>
        <end position="233"/>
    </location>
</feature>
<evidence type="ECO:0000313" key="4">
    <source>
        <dbReference type="Proteomes" id="UP000263993"/>
    </source>
</evidence>
<evidence type="ECO:0000259" key="2">
    <source>
        <dbReference type="Pfam" id="PF01757"/>
    </source>
</evidence>
<dbReference type="Proteomes" id="UP000263993">
    <property type="component" value="Unassembled WGS sequence"/>
</dbReference>
<keyword evidence="3" id="KW-0012">Acyltransferase</keyword>
<feature type="transmembrane region" description="Helical" evidence="1">
    <location>
        <begin position="56"/>
        <end position="72"/>
    </location>
</feature>
<dbReference type="Pfam" id="PF01757">
    <property type="entry name" value="Acyl_transf_3"/>
    <property type="match status" value="1"/>
</dbReference>
<feature type="transmembrane region" description="Helical" evidence="1">
    <location>
        <begin position="253"/>
        <end position="272"/>
    </location>
</feature>
<dbReference type="InterPro" id="IPR050879">
    <property type="entry name" value="Acyltransferase_3"/>
</dbReference>
<dbReference type="EMBL" id="QRGO01000001">
    <property type="protein sequence ID" value="RDV04227.1"/>
    <property type="molecule type" value="Genomic_DNA"/>
</dbReference>
<gene>
    <name evidence="3" type="ORF">DXH78_06285</name>
</gene>
<feature type="transmembrane region" description="Helical" evidence="1">
    <location>
        <begin position="93"/>
        <end position="111"/>
    </location>
</feature>
<feature type="transmembrane region" description="Helical" evidence="1">
    <location>
        <begin position="159"/>
        <end position="179"/>
    </location>
</feature>
<organism evidence="3 4">
    <name type="scientific">Undibacter mobilis</name>
    <dbReference type="NCBI Taxonomy" id="2292256"/>
    <lineage>
        <taxon>Bacteria</taxon>
        <taxon>Pseudomonadati</taxon>
        <taxon>Pseudomonadota</taxon>
        <taxon>Alphaproteobacteria</taxon>
        <taxon>Hyphomicrobiales</taxon>
        <taxon>Nitrobacteraceae</taxon>
        <taxon>Undibacter</taxon>
    </lineage>
</organism>
<feature type="domain" description="Acyltransferase 3" evidence="2">
    <location>
        <begin position="14"/>
        <end position="341"/>
    </location>
</feature>
<feature type="transmembrane region" description="Helical" evidence="1">
    <location>
        <begin position="20"/>
        <end position="36"/>
    </location>
</feature>
<name>A0A371B9P4_9BRAD</name>
<dbReference type="PANTHER" id="PTHR23028">
    <property type="entry name" value="ACETYLTRANSFERASE"/>
    <property type="match status" value="1"/>
</dbReference>
<protein>
    <submittedName>
        <fullName evidence="3">Acyltransferase</fullName>
    </submittedName>
</protein>
<dbReference type="InterPro" id="IPR002656">
    <property type="entry name" value="Acyl_transf_3_dom"/>
</dbReference>
<feature type="transmembrane region" description="Helical" evidence="1">
    <location>
        <begin position="293"/>
        <end position="312"/>
    </location>
</feature>
<dbReference type="GO" id="GO:0016020">
    <property type="term" value="C:membrane"/>
    <property type="evidence" value="ECO:0007669"/>
    <property type="project" value="TreeGrafter"/>
</dbReference>
<keyword evidence="1" id="KW-0812">Transmembrane</keyword>
<dbReference type="GO" id="GO:0016747">
    <property type="term" value="F:acyltransferase activity, transferring groups other than amino-acyl groups"/>
    <property type="evidence" value="ECO:0007669"/>
    <property type="project" value="InterPro"/>
</dbReference>